<sequence>MPAKRRRADSVPYDEEQELTSSQESGEADTAMRTILEALRKQTTKRPQDDKKFLQKMRNSLIEELQSETTELLESKDRCEKLFTAATIEYAKIEDSIHKEWVNLENRSILSEKLHRDLEVLEVKASKTHSETRDGGLNKMLHACQAMASAVDKVDMNEAKREGKHEQGETGRR</sequence>
<keyword evidence="1" id="KW-0175">Coiled coil</keyword>
<dbReference type="Proteomes" id="UP000807306">
    <property type="component" value="Unassembled WGS sequence"/>
</dbReference>
<proteinExistence type="predicted"/>
<dbReference type="EMBL" id="MU157860">
    <property type="protein sequence ID" value="KAF9527507.1"/>
    <property type="molecule type" value="Genomic_DNA"/>
</dbReference>
<feature type="region of interest" description="Disordered" evidence="2">
    <location>
        <begin position="1"/>
        <end position="30"/>
    </location>
</feature>
<protein>
    <submittedName>
        <fullName evidence="3">Uncharacterized protein</fullName>
    </submittedName>
</protein>
<organism evidence="3 4">
    <name type="scientific">Crepidotus variabilis</name>
    <dbReference type="NCBI Taxonomy" id="179855"/>
    <lineage>
        <taxon>Eukaryota</taxon>
        <taxon>Fungi</taxon>
        <taxon>Dikarya</taxon>
        <taxon>Basidiomycota</taxon>
        <taxon>Agaricomycotina</taxon>
        <taxon>Agaricomycetes</taxon>
        <taxon>Agaricomycetidae</taxon>
        <taxon>Agaricales</taxon>
        <taxon>Agaricineae</taxon>
        <taxon>Crepidotaceae</taxon>
        <taxon>Crepidotus</taxon>
    </lineage>
</organism>
<reference evidence="3" key="1">
    <citation type="submission" date="2020-11" db="EMBL/GenBank/DDBJ databases">
        <authorList>
            <consortium name="DOE Joint Genome Institute"/>
            <person name="Ahrendt S."/>
            <person name="Riley R."/>
            <person name="Andreopoulos W."/>
            <person name="Labutti K."/>
            <person name="Pangilinan J."/>
            <person name="Ruiz-Duenas F.J."/>
            <person name="Barrasa J.M."/>
            <person name="Sanchez-Garcia M."/>
            <person name="Camarero S."/>
            <person name="Miyauchi S."/>
            <person name="Serrano A."/>
            <person name="Linde D."/>
            <person name="Babiker R."/>
            <person name="Drula E."/>
            <person name="Ayuso-Fernandez I."/>
            <person name="Pacheco R."/>
            <person name="Padilla G."/>
            <person name="Ferreira P."/>
            <person name="Barriuso J."/>
            <person name="Kellner H."/>
            <person name="Castanera R."/>
            <person name="Alfaro M."/>
            <person name="Ramirez L."/>
            <person name="Pisabarro A.G."/>
            <person name="Kuo A."/>
            <person name="Tritt A."/>
            <person name="Lipzen A."/>
            <person name="He G."/>
            <person name="Yan M."/>
            <person name="Ng V."/>
            <person name="Cullen D."/>
            <person name="Martin F."/>
            <person name="Rosso M.-N."/>
            <person name="Henrissat B."/>
            <person name="Hibbett D."/>
            <person name="Martinez A.T."/>
            <person name="Grigoriev I.V."/>
        </authorList>
    </citation>
    <scope>NUCLEOTIDE SEQUENCE</scope>
    <source>
        <strain evidence="3">CBS 506.95</strain>
    </source>
</reference>
<dbReference type="AlphaFoldDB" id="A0A9P6JNL5"/>
<evidence type="ECO:0000313" key="3">
    <source>
        <dbReference type="EMBL" id="KAF9527507.1"/>
    </source>
</evidence>
<feature type="coiled-coil region" evidence="1">
    <location>
        <begin position="51"/>
        <end position="82"/>
    </location>
</feature>
<accession>A0A9P6JNL5</accession>
<keyword evidence="4" id="KW-1185">Reference proteome</keyword>
<gene>
    <name evidence="3" type="ORF">CPB83DRAFT_855896</name>
</gene>
<evidence type="ECO:0000313" key="4">
    <source>
        <dbReference type="Proteomes" id="UP000807306"/>
    </source>
</evidence>
<comment type="caution">
    <text evidence="3">The sequence shown here is derived from an EMBL/GenBank/DDBJ whole genome shotgun (WGS) entry which is preliminary data.</text>
</comment>
<name>A0A9P6JNL5_9AGAR</name>
<evidence type="ECO:0000256" key="1">
    <source>
        <dbReference type="SAM" id="Coils"/>
    </source>
</evidence>
<feature type="region of interest" description="Disordered" evidence="2">
    <location>
        <begin position="152"/>
        <end position="173"/>
    </location>
</feature>
<evidence type="ECO:0000256" key="2">
    <source>
        <dbReference type="SAM" id="MobiDB-lite"/>
    </source>
</evidence>